<feature type="modified residue" description="4-aspartylphosphate" evidence="3">
    <location>
        <position position="59"/>
    </location>
</feature>
<dbReference type="PANTHER" id="PTHR43214">
    <property type="entry name" value="TWO-COMPONENT RESPONSE REGULATOR"/>
    <property type="match status" value="1"/>
</dbReference>
<sequence length="213" mass="23892">MKKAMIAMIEDNKIIRENIMKFIGFHEEFEVVLGVGSAESFFHEIKSNPKIQIDILLLDIGLPGISGLEALPQLLQWKPDLNVIVLSTYEEEDMILKALCSGACSYISKKASLSEIVEAIRIVLNGGSYMSPSIAREIINHLMGGRVSKASILSDRQKEILQKLVDGKSYQVISEELFISVETVRTHIKKMYKVLHVNNKTEAINMYMKGHIG</sequence>
<organism evidence="6 7">
    <name type="scientific">Runella rosea</name>
    <dbReference type="NCBI Taxonomy" id="2259595"/>
    <lineage>
        <taxon>Bacteria</taxon>
        <taxon>Pseudomonadati</taxon>
        <taxon>Bacteroidota</taxon>
        <taxon>Cytophagia</taxon>
        <taxon>Cytophagales</taxon>
        <taxon>Spirosomataceae</taxon>
        <taxon>Runella</taxon>
    </lineage>
</organism>
<evidence type="ECO:0000259" key="4">
    <source>
        <dbReference type="PROSITE" id="PS50043"/>
    </source>
</evidence>
<dbReference type="EMBL" id="CP030850">
    <property type="protein sequence ID" value="AXE20396.1"/>
    <property type="molecule type" value="Genomic_DNA"/>
</dbReference>
<dbReference type="InterPro" id="IPR058245">
    <property type="entry name" value="NreC/VraR/RcsB-like_REC"/>
</dbReference>
<evidence type="ECO:0000256" key="2">
    <source>
        <dbReference type="ARBA" id="ARBA00023125"/>
    </source>
</evidence>
<dbReference type="InterPro" id="IPR001789">
    <property type="entry name" value="Sig_transdc_resp-reg_receiver"/>
</dbReference>
<dbReference type="Proteomes" id="UP000251993">
    <property type="component" value="Chromosome"/>
</dbReference>
<dbReference type="AlphaFoldDB" id="A0A344TP25"/>
<gene>
    <name evidence="6" type="ORF">DR864_22945</name>
</gene>
<dbReference type="OrthoDB" id="9797341at2"/>
<accession>A0A344TP25</accession>
<dbReference type="SUPFAM" id="SSF46894">
    <property type="entry name" value="C-terminal effector domain of the bipartite response regulators"/>
    <property type="match status" value="1"/>
</dbReference>
<dbReference type="KEGG" id="run:DR864_22945"/>
<dbReference type="PRINTS" id="PR00038">
    <property type="entry name" value="HTHLUXR"/>
</dbReference>
<dbReference type="PROSITE" id="PS50110">
    <property type="entry name" value="RESPONSE_REGULATORY"/>
    <property type="match status" value="1"/>
</dbReference>
<dbReference type="GO" id="GO:0006355">
    <property type="term" value="P:regulation of DNA-templated transcription"/>
    <property type="evidence" value="ECO:0007669"/>
    <property type="project" value="InterPro"/>
</dbReference>
<dbReference type="GO" id="GO:0000160">
    <property type="term" value="P:phosphorelay signal transduction system"/>
    <property type="evidence" value="ECO:0007669"/>
    <property type="project" value="InterPro"/>
</dbReference>
<dbReference type="InterPro" id="IPR000792">
    <property type="entry name" value="Tscrpt_reg_LuxR_C"/>
</dbReference>
<dbReference type="CDD" id="cd17535">
    <property type="entry name" value="REC_NarL-like"/>
    <property type="match status" value="1"/>
</dbReference>
<dbReference type="InterPro" id="IPR016032">
    <property type="entry name" value="Sig_transdc_resp-reg_C-effctor"/>
</dbReference>
<reference evidence="6 7" key="1">
    <citation type="submission" date="2018-07" db="EMBL/GenBank/DDBJ databases">
        <title>Genome sequencing of Runella.</title>
        <authorList>
            <person name="Baek M.-G."/>
            <person name="Yi H."/>
        </authorList>
    </citation>
    <scope>NUCLEOTIDE SEQUENCE [LARGE SCALE GENOMIC DNA]</scope>
    <source>
        <strain evidence="6 7">HYN0085</strain>
    </source>
</reference>
<feature type="domain" description="Response regulatory" evidence="5">
    <location>
        <begin position="5"/>
        <end position="124"/>
    </location>
</feature>
<keyword evidence="7" id="KW-1185">Reference proteome</keyword>
<dbReference type="InterPro" id="IPR039420">
    <property type="entry name" value="WalR-like"/>
</dbReference>
<dbReference type="Gene3D" id="3.40.50.2300">
    <property type="match status" value="1"/>
</dbReference>
<dbReference type="RefSeq" id="WP_114069159.1">
    <property type="nucleotide sequence ID" value="NZ_CP030850.1"/>
</dbReference>
<evidence type="ECO:0000259" key="5">
    <source>
        <dbReference type="PROSITE" id="PS50110"/>
    </source>
</evidence>
<evidence type="ECO:0000313" key="6">
    <source>
        <dbReference type="EMBL" id="AXE20396.1"/>
    </source>
</evidence>
<dbReference type="Pfam" id="PF00196">
    <property type="entry name" value="GerE"/>
    <property type="match status" value="1"/>
</dbReference>
<dbReference type="SMART" id="SM00448">
    <property type="entry name" value="REC"/>
    <property type="match status" value="1"/>
</dbReference>
<evidence type="ECO:0000313" key="7">
    <source>
        <dbReference type="Proteomes" id="UP000251993"/>
    </source>
</evidence>
<name>A0A344TP25_9BACT</name>
<keyword evidence="1 3" id="KW-0597">Phosphoprotein</keyword>
<dbReference type="SMART" id="SM00421">
    <property type="entry name" value="HTH_LUXR"/>
    <property type="match status" value="1"/>
</dbReference>
<keyword evidence="2 6" id="KW-0238">DNA-binding</keyword>
<dbReference type="SUPFAM" id="SSF52172">
    <property type="entry name" value="CheY-like"/>
    <property type="match status" value="1"/>
</dbReference>
<dbReference type="GO" id="GO:0003677">
    <property type="term" value="F:DNA binding"/>
    <property type="evidence" value="ECO:0007669"/>
    <property type="project" value="UniProtKB-KW"/>
</dbReference>
<dbReference type="CDD" id="cd06170">
    <property type="entry name" value="LuxR_C_like"/>
    <property type="match status" value="1"/>
</dbReference>
<dbReference type="PROSITE" id="PS50043">
    <property type="entry name" value="HTH_LUXR_2"/>
    <property type="match status" value="1"/>
</dbReference>
<evidence type="ECO:0000256" key="3">
    <source>
        <dbReference type="PROSITE-ProRule" id="PRU00169"/>
    </source>
</evidence>
<evidence type="ECO:0000256" key="1">
    <source>
        <dbReference type="ARBA" id="ARBA00022553"/>
    </source>
</evidence>
<dbReference type="Pfam" id="PF00072">
    <property type="entry name" value="Response_reg"/>
    <property type="match status" value="1"/>
</dbReference>
<dbReference type="InterPro" id="IPR011006">
    <property type="entry name" value="CheY-like_superfamily"/>
</dbReference>
<protein>
    <submittedName>
        <fullName evidence="6">DNA-binding response regulator</fullName>
    </submittedName>
</protein>
<proteinExistence type="predicted"/>
<feature type="domain" description="HTH luxR-type" evidence="4">
    <location>
        <begin position="146"/>
        <end position="211"/>
    </location>
</feature>